<dbReference type="EMBL" id="GL732609">
    <property type="protein sequence ID" value="EFX71559.1"/>
    <property type="molecule type" value="Genomic_DNA"/>
</dbReference>
<dbReference type="Proteomes" id="UP000000305">
    <property type="component" value="Unassembled WGS sequence"/>
</dbReference>
<dbReference type="InterPro" id="IPR025714">
    <property type="entry name" value="Methyltranfer_dom"/>
</dbReference>
<evidence type="ECO:0000256" key="1">
    <source>
        <dbReference type="SAM" id="Phobius"/>
    </source>
</evidence>
<dbReference type="InParanoid" id="E9H9S2"/>
<protein>
    <recommendedName>
        <fullName evidence="2">Methyltransferase domain-containing protein</fullName>
    </recommendedName>
</protein>
<dbReference type="KEGG" id="dpx:DAPPUDRAFT_111599"/>
<name>E9H9S2_DAPPU</name>
<feature type="transmembrane region" description="Helical" evidence="1">
    <location>
        <begin position="45"/>
        <end position="62"/>
    </location>
</feature>
<feature type="domain" description="Methyltransferase" evidence="2">
    <location>
        <begin position="121"/>
        <end position="244"/>
    </location>
</feature>
<gene>
    <name evidence="3" type="ORF">DAPPUDRAFT_111599</name>
</gene>
<evidence type="ECO:0000313" key="4">
    <source>
        <dbReference type="Proteomes" id="UP000000305"/>
    </source>
</evidence>
<evidence type="ECO:0000259" key="2">
    <source>
        <dbReference type="Pfam" id="PF13383"/>
    </source>
</evidence>
<keyword evidence="1" id="KW-1133">Transmembrane helix</keyword>
<dbReference type="PhylomeDB" id="E9H9S2"/>
<accession>E9H9S2</accession>
<dbReference type="PANTHER" id="PTHR32026">
    <property type="entry name" value="METHYLTRANSFERASE-LIKE PROTEIN 24"/>
    <property type="match status" value="1"/>
</dbReference>
<dbReference type="AlphaFoldDB" id="E9H9S2"/>
<keyword evidence="1" id="KW-0472">Membrane</keyword>
<dbReference type="HOGENOM" id="CLU_069223_0_0_1"/>
<evidence type="ECO:0000313" key="3">
    <source>
        <dbReference type="EMBL" id="EFX71559.1"/>
    </source>
</evidence>
<dbReference type="InterPro" id="IPR026913">
    <property type="entry name" value="METTL24"/>
</dbReference>
<reference evidence="3 4" key="1">
    <citation type="journal article" date="2011" name="Science">
        <title>The ecoresponsive genome of Daphnia pulex.</title>
        <authorList>
            <person name="Colbourne J.K."/>
            <person name="Pfrender M.E."/>
            <person name="Gilbert D."/>
            <person name="Thomas W.K."/>
            <person name="Tucker A."/>
            <person name="Oakley T.H."/>
            <person name="Tokishita S."/>
            <person name="Aerts A."/>
            <person name="Arnold G.J."/>
            <person name="Basu M.K."/>
            <person name="Bauer D.J."/>
            <person name="Caceres C.E."/>
            <person name="Carmel L."/>
            <person name="Casola C."/>
            <person name="Choi J.H."/>
            <person name="Detter J.C."/>
            <person name="Dong Q."/>
            <person name="Dusheyko S."/>
            <person name="Eads B.D."/>
            <person name="Frohlich T."/>
            <person name="Geiler-Samerotte K.A."/>
            <person name="Gerlach D."/>
            <person name="Hatcher P."/>
            <person name="Jogdeo S."/>
            <person name="Krijgsveld J."/>
            <person name="Kriventseva E.V."/>
            <person name="Kultz D."/>
            <person name="Laforsch C."/>
            <person name="Lindquist E."/>
            <person name="Lopez J."/>
            <person name="Manak J.R."/>
            <person name="Muller J."/>
            <person name="Pangilinan J."/>
            <person name="Patwardhan R.P."/>
            <person name="Pitluck S."/>
            <person name="Pritham E.J."/>
            <person name="Rechtsteiner A."/>
            <person name="Rho M."/>
            <person name="Rogozin I.B."/>
            <person name="Sakarya O."/>
            <person name="Salamov A."/>
            <person name="Schaack S."/>
            <person name="Shapiro H."/>
            <person name="Shiga Y."/>
            <person name="Skalitzky C."/>
            <person name="Smith Z."/>
            <person name="Souvorov A."/>
            <person name="Sung W."/>
            <person name="Tang Z."/>
            <person name="Tsuchiya D."/>
            <person name="Tu H."/>
            <person name="Vos H."/>
            <person name="Wang M."/>
            <person name="Wolf Y.I."/>
            <person name="Yamagata H."/>
            <person name="Yamada T."/>
            <person name="Ye Y."/>
            <person name="Shaw J.R."/>
            <person name="Andrews J."/>
            <person name="Crease T.J."/>
            <person name="Tang H."/>
            <person name="Lucas S.M."/>
            <person name="Robertson H.M."/>
            <person name="Bork P."/>
            <person name="Koonin E.V."/>
            <person name="Zdobnov E.M."/>
            <person name="Grigoriev I.V."/>
            <person name="Lynch M."/>
            <person name="Boore J.L."/>
        </authorList>
    </citation>
    <scope>NUCLEOTIDE SEQUENCE [LARGE SCALE GENOMIC DNA]</scope>
</reference>
<sequence length="345" mass="39658">MKHQALIVVWSTYNVNTSRRIRTVVISLANNTGLKVSRRMSVHRVCWVVVAASTILLGIGLLRCQISDDTENVSLLRKAAELMSAEEIYRYVRWTNTTACLLAVDFGFWVDISRGLWAATHDGRKAVCLDQQTIAPVYNNCLVYSFGVGHQQWTFEEDMAKFGCQVYSFDPSTDVVDDQHNWSRNIHFYNFGLGDEAEDARNLKSAWTIYQMLEDRHGPTTLIDVLKIDIDDLSEWDAIQQLLLSGFLVENVKQLVAGIHFKADESLETYRQRARILQDLESPLVTAEESSGRFVRFSSRPNPTTKRPVAILDGKEEYVGWEMAWYNLRYVLTRKLVDYNYNNKH</sequence>
<dbReference type="PANTHER" id="PTHR32026:SF10">
    <property type="entry name" value="METHYLTRANSFERASE-LIKE PROTEIN 24-RELATED"/>
    <property type="match status" value="1"/>
</dbReference>
<dbReference type="OrthoDB" id="10006218at2759"/>
<proteinExistence type="predicted"/>
<keyword evidence="4" id="KW-1185">Reference proteome</keyword>
<dbReference type="Pfam" id="PF13383">
    <property type="entry name" value="Methyltransf_22"/>
    <property type="match status" value="1"/>
</dbReference>
<keyword evidence="1" id="KW-0812">Transmembrane</keyword>
<organism evidence="3 4">
    <name type="scientific">Daphnia pulex</name>
    <name type="common">Water flea</name>
    <dbReference type="NCBI Taxonomy" id="6669"/>
    <lineage>
        <taxon>Eukaryota</taxon>
        <taxon>Metazoa</taxon>
        <taxon>Ecdysozoa</taxon>
        <taxon>Arthropoda</taxon>
        <taxon>Crustacea</taxon>
        <taxon>Branchiopoda</taxon>
        <taxon>Diplostraca</taxon>
        <taxon>Cladocera</taxon>
        <taxon>Anomopoda</taxon>
        <taxon>Daphniidae</taxon>
        <taxon>Daphnia</taxon>
    </lineage>
</organism>